<dbReference type="GO" id="GO:0006310">
    <property type="term" value="P:DNA recombination"/>
    <property type="evidence" value="ECO:0007669"/>
    <property type="project" value="UniProtKB-KW"/>
</dbReference>
<gene>
    <name evidence="4" type="ORF">FCALED_LOCUS9749</name>
</gene>
<dbReference type="EMBL" id="CAJVPQ010003325">
    <property type="protein sequence ID" value="CAG8624843.1"/>
    <property type="molecule type" value="Genomic_DNA"/>
</dbReference>
<dbReference type="GO" id="GO:0006281">
    <property type="term" value="P:DNA repair"/>
    <property type="evidence" value="ECO:0007669"/>
    <property type="project" value="UniProtKB-KW"/>
</dbReference>
<keyword evidence="1" id="KW-0227">DNA damage</keyword>
<dbReference type="InterPro" id="IPR010285">
    <property type="entry name" value="DNA_helicase_pif1-like_DEAD"/>
</dbReference>
<protein>
    <recommendedName>
        <fullName evidence="1">ATP-dependent DNA helicase</fullName>
        <ecNumber evidence="1">5.6.2.3</ecNumber>
    </recommendedName>
</protein>
<keyword evidence="1" id="KW-0347">Helicase</keyword>
<evidence type="ECO:0000313" key="5">
    <source>
        <dbReference type="Proteomes" id="UP000789570"/>
    </source>
</evidence>
<sequence>IKLNKELANAKKGIYTFRIQESVSTKDKSKERVYIPDKEENKVNPITLDDENNNEKIKPVNNNDEEIEPIDDEKLENHSNKKKKKWVTIREFAASECKLEIQIKQKTFNKEIDEIVFFVDGPGGYRKIFLFNMILVKIIANNQTAIAAPSSGIAALLLDSERTAYSRFKILIKLTEISTLDIVLHLN</sequence>
<name>A0A9N9D2T4_9GLOM</name>
<dbReference type="GO" id="GO:0016787">
    <property type="term" value="F:hydrolase activity"/>
    <property type="evidence" value="ECO:0007669"/>
    <property type="project" value="UniProtKB-KW"/>
</dbReference>
<evidence type="ECO:0000256" key="2">
    <source>
        <dbReference type="SAM" id="MobiDB-lite"/>
    </source>
</evidence>
<dbReference type="EC" id="5.6.2.3" evidence="1"/>
<reference evidence="4" key="1">
    <citation type="submission" date="2021-06" db="EMBL/GenBank/DDBJ databases">
        <authorList>
            <person name="Kallberg Y."/>
            <person name="Tangrot J."/>
            <person name="Rosling A."/>
        </authorList>
    </citation>
    <scope>NUCLEOTIDE SEQUENCE</scope>
    <source>
        <strain evidence="4">UK204</strain>
    </source>
</reference>
<dbReference type="PANTHER" id="PTHR10492">
    <property type="match status" value="1"/>
</dbReference>
<dbReference type="Pfam" id="PF05970">
    <property type="entry name" value="PIF1"/>
    <property type="match status" value="1"/>
</dbReference>
<dbReference type="OrthoDB" id="5860629at2759"/>
<comment type="cofactor">
    <cofactor evidence="1">
        <name>Mg(2+)</name>
        <dbReference type="ChEBI" id="CHEBI:18420"/>
    </cofactor>
</comment>
<proteinExistence type="inferred from homology"/>
<dbReference type="Proteomes" id="UP000789570">
    <property type="component" value="Unassembled WGS sequence"/>
</dbReference>
<feature type="region of interest" description="Disordered" evidence="2">
    <location>
        <begin position="42"/>
        <end position="61"/>
    </location>
</feature>
<feature type="non-terminal residue" evidence="4">
    <location>
        <position position="187"/>
    </location>
</feature>
<keyword evidence="1" id="KW-0233">DNA recombination</keyword>
<keyword evidence="1" id="KW-0067">ATP-binding</keyword>
<dbReference type="PANTHER" id="PTHR10492:SF57">
    <property type="entry name" value="ATP-DEPENDENT DNA HELICASE"/>
    <property type="match status" value="1"/>
</dbReference>
<comment type="similarity">
    <text evidence="1">Belongs to the helicase family.</text>
</comment>
<evidence type="ECO:0000256" key="1">
    <source>
        <dbReference type="RuleBase" id="RU363044"/>
    </source>
</evidence>
<feature type="domain" description="DNA helicase Pif1-like DEAD-box helicase" evidence="3">
    <location>
        <begin position="115"/>
        <end position="182"/>
    </location>
</feature>
<accession>A0A9N9D2T4</accession>
<organism evidence="4 5">
    <name type="scientific">Funneliformis caledonium</name>
    <dbReference type="NCBI Taxonomy" id="1117310"/>
    <lineage>
        <taxon>Eukaryota</taxon>
        <taxon>Fungi</taxon>
        <taxon>Fungi incertae sedis</taxon>
        <taxon>Mucoromycota</taxon>
        <taxon>Glomeromycotina</taxon>
        <taxon>Glomeromycetes</taxon>
        <taxon>Glomerales</taxon>
        <taxon>Glomeraceae</taxon>
        <taxon>Funneliformis</taxon>
    </lineage>
</organism>
<dbReference type="GO" id="GO:0000723">
    <property type="term" value="P:telomere maintenance"/>
    <property type="evidence" value="ECO:0007669"/>
    <property type="project" value="InterPro"/>
</dbReference>
<comment type="catalytic activity">
    <reaction evidence="1">
        <text>ATP + H2O = ADP + phosphate + H(+)</text>
        <dbReference type="Rhea" id="RHEA:13065"/>
        <dbReference type="ChEBI" id="CHEBI:15377"/>
        <dbReference type="ChEBI" id="CHEBI:15378"/>
        <dbReference type="ChEBI" id="CHEBI:30616"/>
        <dbReference type="ChEBI" id="CHEBI:43474"/>
        <dbReference type="ChEBI" id="CHEBI:456216"/>
        <dbReference type="EC" id="5.6.2.3"/>
    </reaction>
</comment>
<evidence type="ECO:0000259" key="3">
    <source>
        <dbReference type="Pfam" id="PF05970"/>
    </source>
</evidence>
<evidence type="ECO:0000313" key="4">
    <source>
        <dbReference type="EMBL" id="CAG8624843.1"/>
    </source>
</evidence>
<keyword evidence="5" id="KW-1185">Reference proteome</keyword>
<comment type="caution">
    <text evidence="4">The sequence shown here is derived from an EMBL/GenBank/DDBJ whole genome shotgun (WGS) entry which is preliminary data.</text>
</comment>
<dbReference type="GO" id="GO:0005524">
    <property type="term" value="F:ATP binding"/>
    <property type="evidence" value="ECO:0007669"/>
    <property type="project" value="UniProtKB-KW"/>
</dbReference>
<dbReference type="AlphaFoldDB" id="A0A9N9D2T4"/>
<keyword evidence="1" id="KW-0234">DNA repair</keyword>
<keyword evidence="1" id="KW-0378">Hydrolase</keyword>
<dbReference type="GO" id="GO:0043139">
    <property type="term" value="F:5'-3' DNA helicase activity"/>
    <property type="evidence" value="ECO:0007669"/>
    <property type="project" value="UniProtKB-EC"/>
</dbReference>
<keyword evidence="1" id="KW-0547">Nucleotide-binding</keyword>